<evidence type="ECO:0000313" key="1">
    <source>
        <dbReference type="EMBL" id="GAI62574.1"/>
    </source>
</evidence>
<sequence>VDTVIATKLWIKVLTELLGLSDTVKKDTSKMLTEDLGLLDTLAKGVTLHPLSVSP</sequence>
<proteinExistence type="predicted"/>
<dbReference type="AlphaFoldDB" id="X1S471"/>
<accession>X1S471</accession>
<protein>
    <submittedName>
        <fullName evidence="1">Uncharacterized protein</fullName>
    </submittedName>
</protein>
<dbReference type="EMBL" id="BARW01000313">
    <property type="protein sequence ID" value="GAI62574.1"/>
    <property type="molecule type" value="Genomic_DNA"/>
</dbReference>
<name>X1S471_9ZZZZ</name>
<gene>
    <name evidence="1" type="ORF">S12H4_01533</name>
</gene>
<reference evidence="1" key="1">
    <citation type="journal article" date="2014" name="Front. Microbiol.">
        <title>High frequency of phylogenetically diverse reductive dehalogenase-homologous genes in deep subseafloor sedimentary metagenomes.</title>
        <authorList>
            <person name="Kawai M."/>
            <person name="Futagami T."/>
            <person name="Toyoda A."/>
            <person name="Takaki Y."/>
            <person name="Nishi S."/>
            <person name="Hori S."/>
            <person name="Arai W."/>
            <person name="Tsubouchi T."/>
            <person name="Morono Y."/>
            <person name="Uchiyama I."/>
            <person name="Ito T."/>
            <person name="Fujiyama A."/>
            <person name="Inagaki F."/>
            <person name="Takami H."/>
        </authorList>
    </citation>
    <scope>NUCLEOTIDE SEQUENCE</scope>
    <source>
        <strain evidence="1">Expedition CK06-06</strain>
    </source>
</reference>
<feature type="non-terminal residue" evidence="1">
    <location>
        <position position="1"/>
    </location>
</feature>
<organism evidence="1">
    <name type="scientific">marine sediment metagenome</name>
    <dbReference type="NCBI Taxonomy" id="412755"/>
    <lineage>
        <taxon>unclassified sequences</taxon>
        <taxon>metagenomes</taxon>
        <taxon>ecological metagenomes</taxon>
    </lineage>
</organism>
<comment type="caution">
    <text evidence="1">The sequence shown here is derived from an EMBL/GenBank/DDBJ whole genome shotgun (WGS) entry which is preliminary data.</text>
</comment>